<dbReference type="Proteomes" id="UP000182569">
    <property type="component" value="Chromosome"/>
</dbReference>
<dbReference type="EMBL" id="CP015756">
    <property type="protein sequence ID" value="APC40430.1"/>
    <property type="molecule type" value="Genomic_DNA"/>
</dbReference>
<proteinExistence type="predicted"/>
<gene>
    <name evidence="1" type="ORF">A7L45_10305</name>
</gene>
<name>A0A1J0GHR1_9CLOT</name>
<sequence length="66" mass="7597">MIKICKSNESYKELSKALKDNNIEFEHKKCLNKCGLCHKHPIAKNHGEFISADSVEKLVKKLKLDK</sequence>
<reference evidence="2" key="1">
    <citation type="journal article" date="2016" name="Front. Microbiol.">
        <title>Complete Genome Sequence of Clostridium estertheticum DSM 8809, a Microbe Identified in Spoiled Vacuum Packed Beef.</title>
        <authorList>
            <person name="Yu Z."/>
            <person name="Gunn L."/>
            <person name="Brennan E."/>
            <person name="Reid R."/>
            <person name="Wall P.G."/>
            <person name="Gaora O.P."/>
            <person name="Hurley D."/>
            <person name="Bolton D."/>
            <person name="Fanning S."/>
        </authorList>
    </citation>
    <scope>NUCLEOTIDE SEQUENCE [LARGE SCALE GENOMIC DNA]</scope>
    <source>
        <strain evidence="2">DSM 8809</strain>
    </source>
</reference>
<dbReference type="Pfam" id="PF07293">
    <property type="entry name" value="DUF1450"/>
    <property type="match status" value="1"/>
</dbReference>
<dbReference type="OrthoDB" id="1911471at2"/>
<keyword evidence="2" id="KW-1185">Reference proteome</keyword>
<evidence type="ECO:0000313" key="1">
    <source>
        <dbReference type="EMBL" id="APC40430.1"/>
    </source>
</evidence>
<protein>
    <recommendedName>
        <fullName evidence="3">DUF1450 domain-containing protein</fullName>
    </recommendedName>
</protein>
<dbReference type="AlphaFoldDB" id="A0A1J0GHR1"/>
<evidence type="ECO:0000313" key="2">
    <source>
        <dbReference type="Proteomes" id="UP000182569"/>
    </source>
</evidence>
<evidence type="ECO:0008006" key="3">
    <source>
        <dbReference type="Google" id="ProtNLM"/>
    </source>
</evidence>
<organism evidence="1 2">
    <name type="scientific">Clostridium estertheticum subsp. estertheticum</name>
    <dbReference type="NCBI Taxonomy" id="1552"/>
    <lineage>
        <taxon>Bacteria</taxon>
        <taxon>Bacillati</taxon>
        <taxon>Bacillota</taxon>
        <taxon>Clostridia</taxon>
        <taxon>Eubacteriales</taxon>
        <taxon>Clostridiaceae</taxon>
        <taxon>Clostridium</taxon>
    </lineage>
</organism>
<accession>A0A1J0GHR1</accession>
<dbReference type="RefSeq" id="WP_071612720.1">
    <property type="nucleotide sequence ID" value="NZ_CP015756.1"/>
</dbReference>
<dbReference type="InterPro" id="IPR009910">
    <property type="entry name" value="DUF1450"/>
</dbReference>
<dbReference type="KEGG" id="ceu:A7L45_10305"/>